<accession>A0AA37JJW2</accession>
<evidence type="ECO:0000313" key="1">
    <source>
        <dbReference type="EMBL" id="GKH02292.1"/>
    </source>
</evidence>
<dbReference type="Proteomes" id="UP001055091">
    <property type="component" value="Unassembled WGS sequence"/>
</dbReference>
<protein>
    <submittedName>
        <fullName evidence="1">Uncharacterized protein</fullName>
    </submittedName>
</protein>
<dbReference type="RefSeq" id="WP_244052828.1">
    <property type="nucleotide sequence ID" value="NZ_BQNJ01000002.1"/>
</dbReference>
<comment type="caution">
    <text evidence="1">The sequence shown here is derived from an EMBL/GenBank/DDBJ whole genome shotgun (WGS) entry which is preliminary data.</text>
</comment>
<evidence type="ECO:0000313" key="2">
    <source>
        <dbReference type="Proteomes" id="UP001055091"/>
    </source>
</evidence>
<dbReference type="AlphaFoldDB" id="A0AA37JJW2"/>
<organism evidence="1 2">
    <name type="scientific">Hungatella hathewayi</name>
    <dbReference type="NCBI Taxonomy" id="154046"/>
    <lineage>
        <taxon>Bacteria</taxon>
        <taxon>Bacillati</taxon>
        <taxon>Bacillota</taxon>
        <taxon>Clostridia</taxon>
        <taxon>Lachnospirales</taxon>
        <taxon>Lachnospiraceae</taxon>
        <taxon>Hungatella</taxon>
    </lineage>
</organism>
<name>A0AA37JJW2_9FIRM</name>
<proteinExistence type="predicted"/>
<reference evidence="1" key="1">
    <citation type="submission" date="2022-01" db="EMBL/GenBank/DDBJ databases">
        <title>Novel bile acid biosynthetic pathways are enriched in the microbiome of centenarians.</title>
        <authorList>
            <person name="Sato Y."/>
            <person name="Atarashi K."/>
            <person name="Plichta R.D."/>
            <person name="Arai Y."/>
            <person name="Sasajima S."/>
            <person name="Kearney M.S."/>
            <person name="Suda W."/>
            <person name="Takeshita K."/>
            <person name="Sasaki T."/>
            <person name="Okamoto S."/>
            <person name="Skelly N.A."/>
            <person name="Okamura Y."/>
            <person name="Vlamakis H."/>
            <person name="Li Y."/>
            <person name="Tanoue T."/>
            <person name="Takei H."/>
            <person name="Nittono H."/>
            <person name="Narushima S."/>
            <person name="Irie J."/>
            <person name="Itoh H."/>
            <person name="Moriya K."/>
            <person name="Sugiura Y."/>
            <person name="Suematsu M."/>
            <person name="Moritoki N."/>
            <person name="Shibata S."/>
            <person name="Littman R.D."/>
            <person name="Fischbach A.M."/>
            <person name="Uwamino Y."/>
            <person name="Inoue T."/>
            <person name="Honda A."/>
            <person name="Hattori M."/>
            <person name="Murai T."/>
            <person name="Xavier J.R."/>
            <person name="Hirose N."/>
            <person name="Honda K."/>
        </authorList>
    </citation>
    <scope>NUCLEOTIDE SEQUENCE</scope>
    <source>
        <strain evidence="1">CE91-St55</strain>
    </source>
</reference>
<gene>
    <name evidence="1" type="ORF">CE91St55_42730</name>
</gene>
<dbReference type="EMBL" id="BQNJ01000002">
    <property type="protein sequence ID" value="GKH02292.1"/>
    <property type="molecule type" value="Genomic_DNA"/>
</dbReference>
<sequence>MPVRGAFYIVEEYRKYIEQKGLNLYGSRLITLPVPQFYVFYNGLKEEPDYVEMKLSNAFSSLHPELEPCMEFKAIMVNINRGHNKGLMEQCSALKEYAEFVARIRDRTKAGADLLEAIGEVIDSCIRDGWDTGGIFVITQSGGV</sequence>